<evidence type="ECO:0000256" key="5">
    <source>
        <dbReference type="ARBA" id="ARBA00023136"/>
    </source>
</evidence>
<dbReference type="GO" id="GO:0005375">
    <property type="term" value="F:copper ion transmembrane transporter activity"/>
    <property type="evidence" value="ECO:0007669"/>
    <property type="project" value="UniProtKB-UniRule"/>
</dbReference>
<evidence type="ECO:0000313" key="8">
    <source>
        <dbReference type="Proteomes" id="UP001187471"/>
    </source>
</evidence>
<keyword evidence="4 6" id="KW-1133">Transmembrane helix</keyword>
<keyword evidence="6" id="KW-0406">Ion transport</keyword>
<evidence type="ECO:0000256" key="4">
    <source>
        <dbReference type="ARBA" id="ARBA00022989"/>
    </source>
</evidence>
<dbReference type="GO" id="GO:0005886">
    <property type="term" value="C:plasma membrane"/>
    <property type="evidence" value="ECO:0007669"/>
    <property type="project" value="TreeGrafter"/>
</dbReference>
<protein>
    <recommendedName>
        <fullName evidence="6">Copper transport protein</fullName>
    </recommendedName>
</protein>
<keyword evidence="6" id="KW-0186">Copper</keyword>
<comment type="caution">
    <text evidence="7">The sequence shown here is derived from an EMBL/GenBank/DDBJ whole genome shotgun (WGS) entry which is preliminary data.</text>
</comment>
<sequence>MMDMPMPMSNRSMNTMGMQMNFFWGKDVVILFHGWPDNNLGMYILSLAFVFLLAVAVEVLSVSPAVKPGSSPLAGGLSQAAVYALRMAVAYLVMLSVMSYNLGIFILAVAGHALGFFFVKYRALVLAARADASNNAPKFKQRCGSLWVPEPVILKHVRLDAEARLRNEMGIDG</sequence>
<keyword evidence="8" id="KW-1185">Reference proteome</keyword>
<keyword evidence="5 6" id="KW-0472">Membrane</keyword>
<name>A0AA88U686_9ASTE</name>
<dbReference type="Proteomes" id="UP001187471">
    <property type="component" value="Unassembled WGS sequence"/>
</dbReference>
<evidence type="ECO:0000256" key="2">
    <source>
        <dbReference type="ARBA" id="ARBA00022692"/>
    </source>
</evidence>
<keyword evidence="6" id="KW-0813">Transport</keyword>
<feature type="transmembrane region" description="Helical" evidence="6">
    <location>
        <begin position="88"/>
        <end position="119"/>
    </location>
</feature>
<dbReference type="EMBL" id="JAVXUO010002530">
    <property type="protein sequence ID" value="KAK2972255.1"/>
    <property type="molecule type" value="Genomic_DNA"/>
</dbReference>
<evidence type="ECO:0000256" key="1">
    <source>
        <dbReference type="ARBA" id="ARBA00006921"/>
    </source>
</evidence>
<comment type="similarity">
    <text evidence="1 6">Belongs to the copper transporter (Ctr) (TC 1.A.56) family. SLC31A subfamily.</text>
</comment>
<dbReference type="InterPro" id="IPR007274">
    <property type="entry name" value="Cop_transporter"/>
</dbReference>
<evidence type="ECO:0000256" key="3">
    <source>
        <dbReference type="ARBA" id="ARBA00022796"/>
    </source>
</evidence>
<reference evidence="7" key="1">
    <citation type="submission" date="2022-12" db="EMBL/GenBank/DDBJ databases">
        <title>Draft genome assemblies for two species of Escallonia (Escalloniales).</title>
        <authorList>
            <person name="Chanderbali A."/>
            <person name="Dervinis C."/>
            <person name="Anghel I."/>
            <person name="Soltis D."/>
            <person name="Soltis P."/>
            <person name="Zapata F."/>
        </authorList>
    </citation>
    <scope>NUCLEOTIDE SEQUENCE</scope>
    <source>
        <strain evidence="7">UCBG92.1500</strain>
        <tissue evidence="7">Leaf</tissue>
    </source>
</reference>
<dbReference type="PANTHER" id="PTHR12483">
    <property type="entry name" value="SOLUTE CARRIER FAMILY 31 COPPER TRANSPORTERS"/>
    <property type="match status" value="1"/>
</dbReference>
<dbReference type="Pfam" id="PF04145">
    <property type="entry name" value="Ctr"/>
    <property type="match status" value="2"/>
</dbReference>
<comment type="subcellular location">
    <subcellularLocation>
        <location evidence="6">Membrane</location>
        <topology evidence="6">Multi-pass membrane protein</topology>
    </subcellularLocation>
</comment>
<keyword evidence="3 6" id="KW-0187">Copper transport</keyword>
<proteinExistence type="inferred from homology"/>
<evidence type="ECO:0000313" key="7">
    <source>
        <dbReference type="EMBL" id="KAK2972255.1"/>
    </source>
</evidence>
<dbReference type="PANTHER" id="PTHR12483:SF85">
    <property type="entry name" value="COPPER TRANSPORT PROTEIN"/>
    <property type="match status" value="1"/>
</dbReference>
<dbReference type="AlphaFoldDB" id="A0AA88U686"/>
<organism evidence="7 8">
    <name type="scientific">Escallonia rubra</name>
    <dbReference type="NCBI Taxonomy" id="112253"/>
    <lineage>
        <taxon>Eukaryota</taxon>
        <taxon>Viridiplantae</taxon>
        <taxon>Streptophyta</taxon>
        <taxon>Embryophyta</taxon>
        <taxon>Tracheophyta</taxon>
        <taxon>Spermatophyta</taxon>
        <taxon>Magnoliopsida</taxon>
        <taxon>eudicotyledons</taxon>
        <taxon>Gunneridae</taxon>
        <taxon>Pentapetalae</taxon>
        <taxon>asterids</taxon>
        <taxon>campanulids</taxon>
        <taxon>Escalloniales</taxon>
        <taxon>Escalloniaceae</taxon>
        <taxon>Escallonia</taxon>
    </lineage>
</organism>
<accession>A0AA88U686</accession>
<evidence type="ECO:0000256" key="6">
    <source>
        <dbReference type="RuleBase" id="RU367022"/>
    </source>
</evidence>
<gene>
    <name evidence="7" type="ORF">RJ640_014313</name>
</gene>
<keyword evidence="2 6" id="KW-0812">Transmembrane</keyword>